<organism evidence="1 2">
    <name type="scientific">Helicocarpus griseus UAMH5409</name>
    <dbReference type="NCBI Taxonomy" id="1447875"/>
    <lineage>
        <taxon>Eukaryota</taxon>
        <taxon>Fungi</taxon>
        <taxon>Dikarya</taxon>
        <taxon>Ascomycota</taxon>
        <taxon>Pezizomycotina</taxon>
        <taxon>Eurotiomycetes</taxon>
        <taxon>Eurotiomycetidae</taxon>
        <taxon>Onygenales</taxon>
        <taxon>Ajellomycetaceae</taxon>
        <taxon>Helicocarpus</taxon>
    </lineage>
</organism>
<name>A0A2B7WY67_9EURO</name>
<keyword evidence="2" id="KW-1185">Reference proteome</keyword>
<protein>
    <recommendedName>
        <fullName evidence="3">Transglycosylase SLT domain-containing protein</fullName>
    </recommendedName>
</protein>
<accession>A0A2B7WY67</accession>
<gene>
    <name evidence="1" type="ORF">AJ79_07897</name>
</gene>
<reference evidence="1 2" key="1">
    <citation type="submission" date="2017-10" db="EMBL/GenBank/DDBJ databases">
        <title>Comparative genomics in systemic dimorphic fungi from Ajellomycetaceae.</title>
        <authorList>
            <person name="Munoz J.F."/>
            <person name="Mcewen J.G."/>
            <person name="Clay O.K."/>
            <person name="Cuomo C.A."/>
        </authorList>
    </citation>
    <scope>NUCLEOTIDE SEQUENCE [LARGE SCALE GENOMIC DNA]</scope>
    <source>
        <strain evidence="1 2">UAMH5409</strain>
    </source>
</reference>
<dbReference type="Proteomes" id="UP000223968">
    <property type="component" value="Unassembled WGS sequence"/>
</dbReference>
<sequence>MRPLSVRIFPVSEVFWYNHCTTTTNVNLQILLLLVAIITLAVASPVNLEERTWPAKEKGGAKCYKGTEFPKESEWLPWNKLVAKANPILNKFNTPAENKHILKYIQELAKKYKLDKRVVLETMMQESKGDLRTKPGDGVTPGLLQALHSPHCQNTKKGKCPKSKIKQMLEAGIKGTKGTEGLAKCYTKNGKKYGAMARCYNSGNIINPKDWTKIKYGTPEYVSDIGNRLRGLEPPTNCGFGNRVGSPGH</sequence>
<evidence type="ECO:0008006" key="3">
    <source>
        <dbReference type="Google" id="ProtNLM"/>
    </source>
</evidence>
<evidence type="ECO:0000313" key="2">
    <source>
        <dbReference type="Proteomes" id="UP000223968"/>
    </source>
</evidence>
<comment type="caution">
    <text evidence="1">The sequence shown here is derived from an EMBL/GenBank/DDBJ whole genome shotgun (WGS) entry which is preliminary data.</text>
</comment>
<evidence type="ECO:0000313" key="1">
    <source>
        <dbReference type="EMBL" id="PGH01549.1"/>
    </source>
</evidence>
<dbReference type="EMBL" id="PDNB01000170">
    <property type="protein sequence ID" value="PGH01549.1"/>
    <property type="molecule type" value="Genomic_DNA"/>
</dbReference>
<dbReference type="OrthoDB" id="1193027at2759"/>
<dbReference type="InterPro" id="IPR023346">
    <property type="entry name" value="Lysozyme-like_dom_sf"/>
</dbReference>
<dbReference type="AlphaFoldDB" id="A0A2B7WY67"/>
<dbReference type="SUPFAM" id="SSF53955">
    <property type="entry name" value="Lysozyme-like"/>
    <property type="match status" value="1"/>
</dbReference>
<dbReference type="Gene3D" id="1.10.530.10">
    <property type="match status" value="1"/>
</dbReference>
<proteinExistence type="predicted"/>